<dbReference type="InterPro" id="IPR050471">
    <property type="entry name" value="AB_hydrolase"/>
</dbReference>
<dbReference type="Proteomes" id="UP000580474">
    <property type="component" value="Unassembled WGS sequence"/>
</dbReference>
<evidence type="ECO:0000259" key="1">
    <source>
        <dbReference type="Pfam" id="PF12146"/>
    </source>
</evidence>
<reference evidence="2 3" key="1">
    <citation type="submission" date="2020-08" db="EMBL/GenBank/DDBJ databases">
        <title>Sequencing the genomes of 1000 actinobacteria strains.</title>
        <authorList>
            <person name="Klenk H.-P."/>
        </authorList>
    </citation>
    <scope>NUCLEOTIDE SEQUENCE [LARGE SCALE GENOMIC DNA]</scope>
    <source>
        <strain evidence="2 3">DSM 45582</strain>
    </source>
</reference>
<dbReference type="GO" id="GO:0016787">
    <property type="term" value="F:hydrolase activity"/>
    <property type="evidence" value="ECO:0007669"/>
    <property type="project" value="UniProtKB-KW"/>
</dbReference>
<gene>
    <name evidence="2" type="ORF">BJ969_001315</name>
</gene>
<dbReference type="InterPro" id="IPR029058">
    <property type="entry name" value="AB_hydrolase_fold"/>
</dbReference>
<organism evidence="2 3">
    <name type="scientific">Saccharopolyspora gloriosae</name>
    <dbReference type="NCBI Taxonomy" id="455344"/>
    <lineage>
        <taxon>Bacteria</taxon>
        <taxon>Bacillati</taxon>
        <taxon>Actinomycetota</taxon>
        <taxon>Actinomycetes</taxon>
        <taxon>Pseudonocardiales</taxon>
        <taxon>Pseudonocardiaceae</taxon>
        <taxon>Saccharopolyspora</taxon>
    </lineage>
</organism>
<sequence length="297" mass="31631">MADLTLTELGVVSAGDHRLRVGALAADDPAAPVVIVLPAMGVPATYYGPFLRELHAQGCSAVSVDARGQGAATPAADRGVRFGYQDLVDDAAAVVDLVEREFPHAPRFLVGHSLGGQISLLFAAAHPGRVRGVTLLASGSVWFRSFPGLQGWKNLIATQTVAVLSAVLGYWPGERFGFGGRQPAGIMRDWARQGRTARYRLGGSKIDYEKALRELDVALLTVSVEGDELAPESSVDHLAAKAVAAPRTRRHYSCEIAGATKLGHYAWVYNSGELVGWIKDWATAARRTGTTADADRS</sequence>
<comment type="caution">
    <text evidence="2">The sequence shown here is derived from an EMBL/GenBank/DDBJ whole genome shotgun (WGS) entry which is preliminary data.</text>
</comment>
<name>A0A840NIX9_9PSEU</name>
<protein>
    <submittedName>
        <fullName evidence="2">Putative alpha/beta hydrolase</fullName>
    </submittedName>
</protein>
<dbReference type="InterPro" id="IPR017208">
    <property type="entry name" value="UCP037442_abhydr"/>
</dbReference>
<dbReference type="PIRSF" id="PIRSF037442">
    <property type="entry name" value="UCP037442_abhydr"/>
    <property type="match status" value="1"/>
</dbReference>
<dbReference type="PANTHER" id="PTHR43433:SF5">
    <property type="entry name" value="AB HYDROLASE-1 DOMAIN-CONTAINING PROTEIN"/>
    <property type="match status" value="1"/>
</dbReference>
<evidence type="ECO:0000313" key="3">
    <source>
        <dbReference type="Proteomes" id="UP000580474"/>
    </source>
</evidence>
<feature type="domain" description="Serine aminopeptidase S33" evidence="1">
    <location>
        <begin position="31"/>
        <end position="139"/>
    </location>
</feature>
<dbReference type="PANTHER" id="PTHR43433">
    <property type="entry name" value="HYDROLASE, ALPHA/BETA FOLD FAMILY PROTEIN"/>
    <property type="match status" value="1"/>
</dbReference>
<dbReference type="EMBL" id="JACHIV010000001">
    <property type="protein sequence ID" value="MBB5068227.1"/>
    <property type="molecule type" value="Genomic_DNA"/>
</dbReference>
<accession>A0A840NIX9</accession>
<dbReference type="Gene3D" id="3.40.50.1820">
    <property type="entry name" value="alpha/beta hydrolase"/>
    <property type="match status" value="1"/>
</dbReference>
<dbReference type="Pfam" id="PF12146">
    <property type="entry name" value="Hydrolase_4"/>
    <property type="match status" value="1"/>
</dbReference>
<keyword evidence="3" id="KW-1185">Reference proteome</keyword>
<keyword evidence="2" id="KW-0378">Hydrolase</keyword>
<evidence type="ECO:0000313" key="2">
    <source>
        <dbReference type="EMBL" id="MBB5068227.1"/>
    </source>
</evidence>
<dbReference type="AlphaFoldDB" id="A0A840NIX9"/>
<dbReference type="SUPFAM" id="SSF53474">
    <property type="entry name" value="alpha/beta-Hydrolases"/>
    <property type="match status" value="1"/>
</dbReference>
<dbReference type="RefSeq" id="WP_184477952.1">
    <property type="nucleotide sequence ID" value="NZ_JACHIV010000001.1"/>
</dbReference>
<dbReference type="InterPro" id="IPR022742">
    <property type="entry name" value="Hydrolase_4"/>
</dbReference>
<proteinExistence type="predicted"/>